<dbReference type="InterPro" id="IPR000917">
    <property type="entry name" value="Sulfatase_N"/>
</dbReference>
<evidence type="ECO:0008006" key="13">
    <source>
        <dbReference type="Google" id="ProtNLM"/>
    </source>
</evidence>
<feature type="transmembrane region" description="Helical" evidence="8">
    <location>
        <begin position="83"/>
        <end position="105"/>
    </location>
</feature>
<dbReference type="GO" id="GO:0009244">
    <property type="term" value="P:lipopolysaccharide core region biosynthetic process"/>
    <property type="evidence" value="ECO:0007669"/>
    <property type="project" value="TreeGrafter"/>
</dbReference>
<dbReference type="InterPro" id="IPR017850">
    <property type="entry name" value="Alkaline_phosphatase_core_sf"/>
</dbReference>
<dbReference type="Pfam" id="PF00884">
    <property type="entry name" value="Sulfatase"/>
    <property type="match status" value="1"/>
</dbReference>
<dbReference type="InterPro" id="IPR058130">
    <property type="entry name" value="PEA_transf_C"/>
</dbReference>
<feature type="transmembrane region" description="Helical" evidence="8">
    <location>
        <begin position="53"/>
        <end position="76"/>
    </location>
</feature>
<feature type="transmembrane region" description="Helical" evidence="8">
    <location>
        <begin position="20"/>
        <end position="41"/>
    </location>
</feature>
<dbReference type="NCBIfam" id="NF028537">
    <property type="entry name" value="P_eth_NH2_trans"/>
    <property type="match status" value="1"/>
</dbReference>
<dbReference type="EMBL" id="ACDP02000029">
    <property type="protein sequence ID" value="EEO27074.1"/>
    <property type="molecule type" value="Genomic_DNA"/>
</dbReference>
<dbReference type="GO" id="GO:0005886">
    <property type="term" value="C:plasma membrane"/>
    <property type="evidence" value="ECO:0007669"/>
    <property type="project" value="UniProtKB-SubCell"/>
</dbReference>
<dbReference type="SUPFAM" id="SSF53649">
    <property type="entry name" value="Alkaline phosphatase-like"/>
    <property type="match status" value="1"/>
</dbReference>
<dbReference type="InterPro" id="IPR040423">
    <property type="entry name" value="PEA_transferase"/>
</dbReference>
<name>C3X1I8_9BURK</name>
<keyword evidence="2" id="KW-1003">Cell membrane</keyword>
<feature type="transmembrane region" description="Helical" evidence="8">
    <location>
        <begin position="158"/>
        <end position="180"/>
    </location>
</feature>
<proteinExistence type="predicted"/>
<comment type="subcellular location">
    <subcellularLocation>
        <location evidence="1">Cell inner membrane</location>
        <topology evidence="1">Multi-pass membrane protein</topology>
    </subcellularLocation>
</comment>
<gene>
    <name evidence="11" type="ORF">OFAG_00227</name>
</gene>
<dbReference type="Gene3D" id="3.40.720.10">
    <property type="entry name" value="Alkaline Phosphatase, subunit A"/>
    <property type="match status" value="1"/>
</dbReference>
<reference evidence="11" key="1">
    <citation type="submission" date="2011-10" db="EMBL/GenBank/DDBJ databases">
        <title>The Genome Sequence of Oxalobacter formigenes HOxBLS.</title>
        <authorList>
            <consortium name="The Broad Institute Genome Sequencing Platform"/>
            <person name="Earl A."/>
            <person name="Ward D."/>
            <person name="Feldgarden M."/>
            <person name="Gevers D."/>
            <person name="Allison M.J."/>
            <person name="Humphrey S."/>
            <person name="Young S.K."/>
            <person name="Zeng Q."/>
            <person name="Gargeya S."/>
            <person name="Fitzgerald M."/>
            <person name="Haas B."/>
            <person name="Abouelleil A."/>
            <person name="Alvarado L."/>
            <person name="Arachchi H.M."/>
            <person name="Berlin A."/>
            <person name="Brown A."/>
            <person name="Chapman S.B."/>
            <person name="Chen Z."/>
            <person name="Dunbar C."/>
            <person name="Freedman E."/>
            <person name="Gearin G."/>
            <person name="Goldberg J."/>
            <person name="Griggs A."/>
            <person name="Gujja S."/>
            <person name="Heiman D."/>
            <person name="Howarth C."/>
            <person name="Larson L."/>
            <person name="Lui A."/>
            <person name="MacDonald P.J.P."/>
            <person name="Montmayeur A."/>
            <person name="Murphy C."/>
            <person name="Neiman D."/>
            <person name="Pearson M."/>
            <person name="Priest M."/>
            <person name="Roberts A."/>
            <person name="Saif S."/>
            <person name="Shea T."/>
            <person name="Shenoy N."/>
            <person name="Sisk P."/>
            <person name="Stolte C."/>
            <person name="Sykes S."/>
            <person name="Wortman J."/>
            <person name="Nusbaum C."/>
            <person name="Birren B."/>
        </authorList>
    </citation>
    <scope>NUCLEOTIDE SEQUENCE [LARGE SCALE GENOMIC DNA]</scope>
    <source>
        <strain evidence="11">HOxBLS</strain>
    </source>
</reference>
<evidence type="ECO:0000256" key="1">
    <source>
        <dbReference type="ARBA" id="ARBA00004429"/>
    </source>
</evidence>
<dbReference type="GO" id="GO:0016776">
    <property type="term" value="F:phosphotransferase activity, phosphate group as acceptor"/>
    <property type="evidence" value="ECO:0007669"/>
    <property type="project" value="TreeGrafter"/>
</dbReference>
<feature type="domain" description="Phosphoethanolamine transferase N-terminal" evidence="10">
    <location>
        <begin position="64"/>
        <end position="212"/>
    </location>
</feature>
<evidence type="ECO:0000256" key="5">
    <source>
        <dbReference type="ARBA" id="ARBA00022692"/>
    </source>
</evidence>
<keyword evidence="4" id="KW-0808">Transferase</keyword>
<keyword evidence="12" id="KW-1185">Reference proteome</keyword>
<dbReference type="eggNOG" id="COG2194">
    <property type="taxonomic scope" value="Bacteria"/>
</dbReference>
<evidence type="ECO:0000256" key="3">
    <source>
        <dbReference type="ARBA" id="ARBA00022519"/>
    </source>
</evidence>
<evidence type="ECO:0000259" key="10">
    <source>
        <dbReference type="Pfam" id="PF08019"/>
    </source>
</evidence>
<dbReference type="PANTHER" id="PTHR30443:SF0">
    <property type="entry name" value="PHOSPHOETHANOLAMINE TRANSFERASE EPTA"/>
    <property type="match status" value="1"/>
</dbReference>
<evidence type="ECO:0000313" key="11">
    <source>
        <dbReference type="EMBL" id="EEO27074.1"/>
    </source>
</evidence>
<evidence type="ECO:0000256" key="2">
    <source>
        <dbReference type="ARBA" id="ARBA00022475"/>
    </source>
</evidence>
<keyword evidence="6 8" id="KW-1133">Transmembrane helix</keyword>
<keyword evidence="3" id="KW-0997">Cell inner membrane</keyword>
<dbReference type="CDD" id="cd16017">
    <property type="entry name" value="LptA"/>
    <property type="match status" value="1"/>
</dbReference>
<dbReference type="Proteomes" id="UP000003973">
    <property type="component" value="Unassembled WGS sequence"/>
</dbReference>
<accession>C3X1I8</accession>
<evidence type="ECO:0000256" key="8">
    <source>
        <dbReference type="SAM" id="Phobius"/>
    </source>
</evidence>
<dbReference type="AlphaFoldDB" id="C3X1I8"/>
<protein>
    <recommendedName>
        <fullName evidence="13">Phosphoethanolamine--lipid A transferase</fullName>
    </recommendedName>
</protein>
<evidence type="ECO:0000256" key="6">
    <source>
        <dbReference type="ARBA" id="ARBA00022989"/>
    </source>
</evidence>
<dbReference type="Pfam" id="PF08019">
    <property type="entry name" value="EptA_B_N"/>
    <property type="match status" value="1"/>
</dbReference>
<evidence type="ECO:0000313" key="12">
    <source>
        <dbReference type="Proteomes" id="UP000003973"/>
    </source>
</evidence>
<keyword evidence="5 8" id="KW-0812">Transmembrane</keyword>
<sequence length="549" mass="63101">MMRSFFAKLFVCRFHLKSQWLILLAALYFTTALNLGLWRYFIAHLEISGIRMFFFGISVPVFIFTALYLIFNFILVPYLAKPLLIFLLAVSSVTNYFMCNFGAFIDSNMIRNALETNSREAFDLVTFHAISWVVLGGVIPSLFLLFTKIEYHVFRKECRIRLSAIFGCALVIGGIAALFFKEYAAFGRNHREMPRLINPVNYLHATVRYYRLQSLVNRQLQRLDETAKLVPYEDAAPTVFIMIVGETARSANFSLNGYPRETTPLLSREDVISFKNVYSCGTATAISVPCMFSNMPKNRFNADNAKYSENLVDLMQQTGFQVLWRENDDGCKGVCNRVPHENMVQMNDIRYCDGKSCFDEVLLENLEAYLANVKKDAFIVLHAIGSHGPTYYKRYPDSFKKFTPACDTADIQKCTREEIVNTYDNTILYTDFIVSKAIHTLKKFPHLESGLLYVSDHGESLGENNVYLHGLPYAMAPDEQKKVPMILWMSENMKKFDHLDYACIAKKAEENRYSHDNLFHTLLALMEIKSSTYDKSLDIFDECRLDPLP</sequence>
<dbReference type="RefSeq" id="WP_005875877.1">
    <property type="nucleotide sequence ID" value="NZ_CABMNL010000001.1"/>
</dbReference>
<dbReference type="InterPro" id="IPR012549">
    <property type="entry name" value="EptA-like_N"/>
</dbReference>
<evidence type="ECO:0000259" key="9">
    <source>
        <dbReference type="Pfam" id="PF00884"/>
    </source>
</evidence>
<dbReference type="PANTHER" id="PTHR30443">
    <property type="entry name" value="INNER MEMBRANE PROTEIN"/>
    <property type="match status" value="1"/>
</dbReference>
<organism evidence="11 12">
    <name type="scientific">Oxalobacter paraformigenes</name>
    <dbReference type="NCBI Taxonomy" id="556268"/>
    <lineage>
        <taxon>Bacteria</taxon>
        <taxon>Pseudomonadati</taxon>
        <taxon>Pseudomonadota</taxon>
        <taxon>Betaproteobacteria</taxon>
        <taxon>Burkholderiales</taxon>
        <taxon>Oxalobacteraceae</taxon>
        <taxon>Oxalobacter</taxon>
    </lineage>
</organism>
<evidence type="ECO:0000256" key="7">
    <source>
        <dbReference type="ARBA" id="ARBA00023136"/>
    </source>
</evidence>
<comment type="caution">
    <text evidence="11">The sequence shown here is derived from an EMBL/GenBank/DDBJ whole genome shotgun (WGS) entry which is preliminary data.</text>
</comment>
<dbReference type="HOGENOM" id="CLU_018534_1_0_4"/>
<feature type="transmembrane region" description="Helical" evidence="8">
    <location>
        <begin position="125"/>
        <end position="146"/>
    </location>
</feature>
<evidence type="ECO:0000256" key="4">
    <source>
        <dbReference type="ARBA" id="ARBA00022679"/>
    </source>
</evidence>
<feature type="domain" description="Sulfatase N-terminal" evidence="9">
    <location>
        <begin position="240"/>
        <end position="527"/>
    </location>
</feature>
<keyword evidence="7 8" id="KW-0472">Membrane</keyword>